<name>W4Q5Q7_9BACI</name>
<gene>
    <name evidence="2" type="ORF">JCM9140_3140</name>
</gene>
<evidence type="ECO:0000313" key="3">
    <source>
        <dbReference type="Proteomes" id="UP000018890"/>
    </source>
</evidence>
<organism evidence="2 3">
    <name type="scientific">Halalkalibacter wakoensis JCM 9140</name>
    <dbReference type="NCBI Taxonomy" id="1236970"/>
    <lineage>
        <taxon>Bacteria</taxon>
        <taxon>Bacillati</taxon>
        <taxon>Bacillota</taxon>
        <taxon>Bacilli</taxon>
        <taxon>Bacillales</taxon>
        <taxon>Bacillaceae</taxon>
        <taxon>Halalkalibacter</taxon>
    </lineage>
</organism>
<dbReference type="OrthoDB" id="2871013at2"/>
<proteinExistence type="predicted"/>
<evidence type="ECO:0000313" key="2">
    <source>
        <dbReference type="EMBL" id="GAE27028.1"/>
    </source>
</evidence>
<evidence type="ECO:0008006" key="4">
    <source>
        <dbReference type="Google" id="ProtNLM"/>
    </source>
</evidence>
<dbReference type="Proteomes" id="UP000018890">
    <property type="component" value="Unassembled WGS sequence"/>
</dbReference>
<protein>
    <recommendedName>
        <fullName evidence="4">Tail assembly chaperone</fullName>
    </recommendedName>
</protein>
<comment type="caution">
    <text evidence="2">The sequence shown here is derived from an EMBL/GenBank/DDBJ whole genome shotgun (WGS) entry which is preliminary data.</text>
</comment>
<dbReference type="RefSeq" id="WP_034747588.1">
    <property type="nucleotide sequence ID" value="NZ_BAUT01000037.1"/>
</dbReference>
<dbReference type="AlphaFoldDB" id="W4Q5Q7"/>
<reference evidence="2" key="1">
    <citation type="journal article" date="2014" name="Genome Announc.">
        <title>Draft Genome Sequences of Three Alkaliphilic Bacillus Strains, Bacillus wakoensis JCM 9140T, Bacillus akibai JCM 9157T, and Bacillus hemicellulosilyticus JCM 9152T.</title>
        <authorList>
            <person name="Yuki M."/>
            <person name="Oshima K."/>
            <person name="Suda W."/>
            <person name="Oshida Y."/>
            <person name="Kitamura K."/>
            <person name="Iida T."/>
            <person name="Hattori M."/>
            <person name="Ohkuma M."/>
        </authorList>
    </citation>
    <scope>NUCLEOTIDE SEQUENCE [LARGE SCALE GENOMIC DNA]</scope>
    <source>
        <strain evidence="2">JCM 9140</strain>
    </source>
</reference>
<accession>W4Q5Q7</accession>
<sequence length="126" mass="14113">MSNGPEILDLDKIIPKKRIVKLSGKEIDVSKIPSEVTLELAEKAEMLQSGSSESFPMVFDMMIKICNATNQSEEVTKDWLVKNTSMEQLTVLMEFIMKPIRDRAEKNQKGQTNPEGKNTPSPSDAN</sequence>
<evidence type="ECO:0000256" key="1">
    <source>
        <dbReference type="SAM" id="MobiDB-lite"/>
    </source>
</evidence>
<keyword evidence="3" id="KW-1185">Reference proteome</keyword>
<feature type="region of interest" description="Disordered" evidence="1">
    <location>
        <begin position="102"/>
        <end position="126"/>
    </location>
</feature>
<dbReference type="STRING" id="1236970.JCM9140_3140"/>
<dbReference type="EMBL" id="BAUT01000037">
    <property type="protein sequence ID" value="GAE27028.1"/>
    <property type="molecule type" value="Genomic_DNA"/>
</dbReference>
<feature type="compositionally biased region" description="Polar residues" evidence="1">
    <location>
        <begin position="109"/>
        <end position="126"/>
    </location>
</feature>